<dbReference type="Gene3D" id="3.40.50.720">
    <property type="entry name" value="NAD(P)-binding Rossmann-like Domain"/>
    <property type="match status" value="2"/>
</dbReference>
<reference evidence="4" key="1">
    <citation type="submission" date="2022-10" db="EMBL/GenBank/DDBJ databases">
        <title>Description of microaerobic benzene degrading bacteria.</title>
        <authorList>
            <person name="Bedics A."/>
            <person name="Tancsics A."/>
            <person name="Banerjee S."/>
        </authorList>
    </citation>
    <scope>NUCLEOTIDE SEQUENCE</scope>
    <source>
        <strain evidence="4">D2M1</strain>
    </source>
</reference>
<dbReference type="Pfam" id="PF13727">
    <property type="entry name" value="CoA_binding_3"/>
    <property type="match status" value="1"/>
</dbReference>
<evidence type="ECO:0000256" key="1">
    <source>
        <dbReference type="ARBA" id="ARBA00007430"/>
    </source>
</evidence>
<dbReference type="InterPro" id="IPR029063">
    <property type="entry name" value="SAM-dependent_MTases_sf"/>
</dbReference>
<dbReference type="PANTHER" id="PTHR43318:SF1">
    <property type="entry name" value="POLYSACCHARIDE BIOSYNTHESIS PROTEIN EPSC-RELATED"/>
    <property type="match status" value="1"/>
</dbReference>
<dbReference type="InterPro" id="IPR036291">
    <property type="entry name" value="NAD(P)-bd_dom_sf"/>
</dbReference>
<feature type="transmembrane region" description="Helical" evidence="2">
    <location>
        <begin position="48"/>
        <end position="66"/>
    </location>
</feature>
<evidence type="ECO:0000313" key="4">
    <source>
        <dbReference type="EMBL" id="MDD2177171.1"/>
    </source>
</evidence>
<evidence type="ECO:0000256" key="2">
    <source>
        <dbReference type="SAM" id="Phobius"/>
    </source>
</evidence>
<dbReference type="InterPro" id="IPR003869">
    <property type="entry name" value="Polysac_CapD-like"/>
</dbReference>
<comment type="similarity">
    <text evidence="1">Belongs to the polysaccharide synthase family.</text>
</comment>
<name>A0ABT5RVG2_9BURK</name>
<keyword evidence="2" id="KW-0812">Transmembrane</keyword>
<dbReference type="Pfam" id="PF02719">
    <property type="entry name" value="Polysacc_synt_2"/>
    <property type="match status" value="1"/>
</dbReference>
<proteinExistence type="inferred from homology"/>
<feature type="transmembrane region" description="Helical" evidence="2">
    <location>
        <begin position="7"/>
        <end position="28"/>
    </location>
</feature>
<evidence type="ECO:0000313" key="5">
    <source>
        <dbReference type="Proteomes" id="UP001148932"/>
    </source>
</evidence>
<evidence type="ECO:0000259" key="3">
    <source>
        <dbReference type="Pfam" id="PF02719"/>
    </source>
</evidence>
<dbReference type="InterPro" id="IPR051203">
    <property type="entry name" value="Polysaccharide_Synthase-Rel"/>
</dbReference>
<feature type="transmembrane region" description="Helical" evidence="2">
    <location>
        <begin position="78"/>
        <end position="99"/>
    </location>
</feature>
<protein>
    <submittedName>
        <fullName evidence="4">Polysaccharide biosynthesis protein</fullName>
    </submittedName>
</protein>
<gene>
    <name evidence="4" type="ORF">OIN59_06970</name>
</gene>
<accession>A0ABT5RVG2</accession>
<dbReference type="CDD" id="cd05237">
    <property type="entry name" value="UDP_invert_4-6DH_SDR_e"/>
    <property type="match status" value="1"/>
</dbReference>
<dbReference type="PANTHER" id="PTHR43318">
    <property type="entry name" value="UDP-N-ACETYLGLUCOSAMINE 4,6-DEHYDRATASE"/>
    <property type="match status" value="1"/>
</dbReference>
<feature type="domain" description="Polysaccharide biosynthesis protein CapD-like" evidence="3">
    <location>
        <begin position="276"/>
        <end position="560"/>
    </location>
</feature>
<organism evidence="4 5">
    <name type="scientific">Acidovorax benzenivorans</name>
    <dbReference type="NCBI Taxonomy" id="2987520"/>
    <lineage>
        <taxon>Bacteria</taxon>
        <taxon>Pseudomonadati</taxon>
        <taxon>Pseudomonadota</taxon>
        <taxon>Betaproteobacteria</taxon>
        <taxon>Burkholderiales</taxon>
        <taxon>Comamonadaceae</taxon>
        <taxon>Acidovorax</taxon>
    </lineage>
</organism>
<sequence>MRWHKSNFLAFVLDLMLVAFGWWLAFWLRFNLDMPDEFQVMMVGTLPWPLLGFGASLLVWGVYRHIWRYTSVAELTRLFYGVVFAGLLSASAVLMLRVGSFPRSVLLLHPMLVLLLLGGARVSARLLLVNRAQSALTGKPLLLVGSVQDAAAALSALRGARLWSPVGIVSPIATEKGRNLQGLSVLGGLADLHRIAESTQAAAALVVLAVGSDARREVLMGASEVSLPLLTMPRPDEWLRSEDGQPRRIELEDLLGRVPVVLDEKGLSDLIAGETVLVTGAGGSIGSELCRQIARFGVARLVCVDVSEYAIYQLEQELRRAHPQMQGLYYTANVRENERLLAIARLHRPTVVFHAAAYKHVPLMESLNEVEALRTNVLGTLNAARVAGAVGATRFVLISTDKAVNPTNVMGASKRLAELVMQSVATEYDSTRFVAVRFGNVLGSSGSVVPLFTAQIARGGPVTVTHPDIVRYFMTIPEAAQLVLQAGLMGQSGQIFVLDMGEPVKILDLAKILIRLSGKNEQEIPVVFTGLRPGEKLYEELLANGETTAPTPHSKLHVAKTSSPDRLNPDAVLKDIESLGGAPVPSSLRAWLQSLVPEYSVR</sequence>
<dbReference type="RefSeq" id="WP_274108570.1">
    <property type="nucleotide sequence ID" value="NZ_JAPCKI010000003.1"/>
</dbReference>
<dbReference type="EMBL" id="JAPCKI010000003">
    <property type="protein sequence ID" value="MDD2177171.1"/>
    <property type="molecule type" value="Genomic_DNA"/>
</dbReference>
<keyword evidence="2" id="KW-0472">Membrane</keyword>
<dbReference type="SUPFAM" id="SSF53335">
    <property type="entry name" value="S-adenosyl-L-methionine-dependent methyltransferases"/>
    <property type="match status" value="1"/>
</dbReference>
<dbReference type="SUPFAM" id="SSF51735">
    <property type="entry name" value="NAD(P)-binding Rossmann-fold domains"/>
    <property type="match status" value="1"/>
</dbReference>
<comment type="caution">
    <text evidence="4">The sequence shown here is derived from an EMBL/GenBank/DDBJ whole genome shotgun (WGS) entry which is preliminary data.</text>
</comment>
<keyword evidence="2" id="KW-1133">Transmembrane helix</keyword>
<keyword evidence="5" id="KW-1185">Reference proteome</keyword>
<dbReference type="Proteomes" id="UP001148932">
    <property type="component" value="Unassembled WGS sequence"/>
</dbReference>